<organism evidence="1 2">
    <name type="scientific">Paenibacillus silvae</name>
    <dbReference type="NCBI Taxonomy" id="1325358"/>
    <lineage>
        <taxon>Bacteria</taxon>
        <taxon>Bacillati</taxon>
        <taxon>Bacillota</taxon>
        <taxon>Bacilli</taxon>
        <taxon>Bacillales</taxon>
        <taxon>Paenibacillaceae</taxon>
        <taxon>Paenibacillus</taxon>
    </lineage>
</organism>
<accession>A0ABQ1Z791</accession>
<dbReference type="InterPro" id="IPR023296">
    <property type="entry name" value="Glyco_hydro_beta-prop_sf"/>
</dbReference>
<protein>
    <submittedName>
        <fullName evidence="1">Uncharacterized protein</fullName>
    </submittedName>
</protein>
<keyword evidence="2" id="KW-1185">Reference proteome</keyword>
<evidence type="ECO:0000313" key="2">
    <source>
        <dbReference type="Proteomes" id="UP000652153"/>
    </source>
</evidence>
<comment type="caution">
    <text evidence="1">The sequence shown here is derived from an EMBL/GenBank/DDBJ whole genome shotgun (WGS) entry which is preliminary data.</text>
</comment>
<proteinExistence type="predicted"/>
<name>A0ABQ1Z791_9BACL</name>
<dbReference type="SUPFAM" id="SSF75005">
    <property type="entry name" value="Arabinanase/levansucrase/invertase"/>
    <property type="match status" value="1"/>
</dbReference>
<dbReference type="Proteomes" id="UP000652153">
    <property type="component" value="Unassembled WGS sequence"/>
</dbReference>
<reference evidence="2" key="1">
    <citation type="journal article" date="2019" name="Int. J. Syst. Evol. Microbiol.">
        <title>The Global Catalogue of Microorganisms (GCM) 10K type strain sequencing project: providing services to taxonomists for standard genome sequencing and annotation.</title>
        <authorList>
            <consortium name="The Broad Institute Genomics Platform"/>
            <consortium name="The Broad Institute Genome Sequencing Center for Infectious Disease"/>
            <person name="Wu L."/>
            <person name="Ma J."/>
        </authorList>
    </citation>
    <scope>NUCLEOTIDE SEQUENCE [LARGE SCALE GENOMIC DNA]</scope>
    <source>
        <strain evidence="2">CGMCC 1.12770</strain>
    </source>
</reference>
<gene>
    <name evidence="1" type="ORF">GCM10008014_15610</name>
</gene>
<dbReference type="Gene3D" id="2.115.10.20">
    <property type="entry name" value="Glycosyl hydrolase domain, family 43"/>
    <property type="match status" value="1"/>
</dbReference>
<dbReference type="EMBL" id="BMFU01000002">
    <property type="protein sequence ID" value="GGH50466.1"/>
    <property type="molecule type" value="Genomic_DNA"/>
</dbReference>
<sequence>MLLKGSIYYETGNKMEIQQRASHDIQPLIEQRADPFICRHLDGYYYFVASVPEYDPIEIRRAQNLEKLVTSTPVVIWRKARYWYP</sequence>
<evidence type="ECO:0000313" key="1">
    <source>
        <dbReference type="EMBL" id="GGH50466.1"/>
    </source>
</evidence>